<feature type="compositionally biased region" description="Polar residues" evidence="1">
    <location>
        <begin position="231"/>
        <end position="254"/>
    </location>
</feature>
<dbReference type="Proteomes" id="UP000006968">
    <property type="component" value="Chromosome XIV"/>
</dbReference>
<accession>J8Q2U4</accession>
<dbReference type="PANTHER" id="PTHR28014:SF1">
    <property type="entry name" value="NEGATIVE REGULATOR OF RAS-CAMP PATHWAY"/>
    <property type="match status" value="1"/>
</dbReference>
<dbReference type="Pfam" id="PF08550">
    <property type="entry name" value="GATA_AreA"/>
    <property type="match status" value="1"/>
</dbReference>
<dbReference type="GO" id="GO:0005737">
    <property type="term" value="C:cytoplasm"/>
    <property type="evidence" value="ECO:0007669"/>
    <property type="project" value="TreeGrafter"/>
</dbReference>
<feature type="compositionally biased region" description="Polar residues" evidence="1">
    <location>
        <begin position="378"/>
        <end position="434"/>
    </location>
</feature>
<organism evidence="3 4">
    <name type="scientific">Saccharomyces arboricola (strain H-6 / AS 2.3317 / CBS 10644)</name>
    <name type="common">Yeast</name>
    <dbReference type="NCBI Taxonomy" id="1160507"/>
    <lineage>
        <taxon>Eukaryota</taxon>
        <taxon>Fungi</taxon>
        <taxon>Dikarya</taxon>
        <taxon>Ascomycota</taxon>
        <taxon>Saccharomycotina</taxon>
        <taxon>Saccharomycetes</taxon>
        <taxon>Saccharomycetales</taxon>
        <taxon>Saccharomycetaceae</taxon>
        <taxon>Saccharomyces</taxon>
    </lineage>
</organism>
<evidence type="ECO:0000313" key="3">
    <source>
        <dbReference type="EMBL" id="EJS41944.1"/>
    </source>
</evidence>
<dbReference type="GO" id="GO:0000122">
    <property type="term" value="P:negative regulation of transcription by RNA polymerase II"/>
    <property type="evidence" value="ECO:0007669"/>
    <property type="project" value="TreeGrafter"/>
</dbReference>
<keyword evidence="4" id="KW-1185">Reference proteome</keyword>
<comment type="caution">
    <text evidence="3">The sequence shown here is derived from an EMBL/GenBank/DDBJ whole genome shotgun (WGS) entry which is preliminary data.</text>
</comment>
<dbReference type="InterPro" id="IPR013860">
    <property type="entry name" value="AreA_GATA"/>
</dbReference>
<proteinExistence type="predicted"/>
<dbReference type="EMBL" id="ALIE01000170">
    <property type="protein sequence ID" value="EJS41944.1"/>
    <property type="molecule type" value="Genomic_DNA"/>
</dbReference>
<dbReference type="HOGENOM" id="CLU_023053_0_0_1"/>
<protein>
    <submittedName>
        <fullName evidence="3">Mks1p</fullName>
    </submittedName>
</protein>
<feature type="region of interest" description="Disordered" evidence="1">
    <location>
        <begin position="345"/>
        <end position="434"/>
    </location>
</feature>
<feature type="region of interest" description="Disordered" evidence="1">
    <location>
        <begin position="550"/>
        <end position="585"/>
    </location>
</feature>
<feature type="compositionally biased region" description="Polar residues" evidence="1">
    <location>
        <begin position="267"/>
        <end position="278"/>
    </location>
</feature>
<dbReference type="GO" id="GO:0006808">
    <property type="term" value="P:regulation of nitrogen utilization"/>
    <property type="evidence" value="ECO:0007669"/>
    <property type="project" value="TreeGrafter"/>
</dbReference>
<feature type="compositionally biased region" description="Polar residues" evidence="1">
    <location>
        <begin position="550"/>
        <end position="562"/>
    </location>
</feature>
<gene>
    <name evidence="3" type="ORF">SU7_2984</name>
</gene>
<feature type="compositionally biased region" description="Basic and acidic residues" evidence="1">
    <location>
        <begin position="563"/>
        <end position="572"/>
    </location>
</feature>
<feature type="compositionally biased region" description="Polar residues" evidence="1">
    <location>
        <begin position="142"/>
        <end position="152"/>
    </location>
</feature>
<evidence type="ECO:0000256" key="1">
    <source>
        <dbReference type="SAM" id="MobiDB-lite"/>
    </source>
</evidence>
<dbReference type="InterPro" id="IPR053043">
    <property type="entry name" value="Ras-cAMP_regulatory"/>
</dbReference>
<dbReference type="GO" id="GO:0031930">
    <property type="term" value="P:mitochondria-nucleus signaling pathway"/>
    <property type="evidence" value="ECO:0007669"/>
    <property type="project" value="TreeGrafter"/>
</dbReference>
<sequence>MSRETFDVPNTGTNKFLKVTPNLFTPERLNQFDDVELYLTLIKASKCVEQGERLHNISWRILNKAVLKEHNINRSKKRDGVKNIYYVLNPNNKQQIKPKAAAVKQPSIPKASVPPTTAKQNVLTRPMTSPAISQGTHERSLDNTTTTNSDVKNGVISNRQFSKSTASGLFSSFTDKYQKMKSVNHTPKKEEPQTIITGFDTSSVITKKSLASGRSRSPFHHVRDMSMNFIDNETSKSTSPSLDNVVSGKSSLPQKESLFGRPRSYKNDQNGQLSLSKTSSRKGNNKIFFSSEDEDSDWDSVSNDSEFYADDDDEEYDDFNEEEADQYYRRQWDKLLFAKHQQNLDSTKSSVSSANTINSNTSHDPVRKSLLSGLFLSEANSSGSNNHHTTHIEPTSKNTSPTPQLSHCNVASQPQQNHPSANGMKQQKPSLKTSNVTALASLSPPQGTCGGRLPVDIQQDHNTTGGSNHLYESNAPLTAQTILPTALSTHMFLPNNIHQQRMAIATGTNMRHRYNRRESMDIPSKNRNTGFLKTRMEISEEEKMVRTISRLDNTSATNSNGNGKDDAADQRTETLGPITSNAARI</sequence>
<feature type="domain" description="Nitrogen regulatory protein areA GATA-like" evidence="2">
    <location>
        <begin position="40"/>
        <end position="64"/>
    </location>
</feature>
<name>J8Q2U4_SACAR</name>
<evidence type="ECO:0000313" key="4">
    <source>
        <dbReference type="Proteomes" id="UP000006968"/>
    </source>
</evidence>
<feature type="compositionally biased region" description="Acidic residues" evidence="1">
    <location>
        <begin position="307"/>
        <end position="317"/>
    </location>
</feature>
<dbReference type="PANTHER" id="PTHR28014">
    <property type="entry name" value="NEGATIVE REGULATOR OF RAS-CAMP PATHWAY"/>
    <property type="match status" value="1"/>
</dbReference>
<dbReference type="OrthoDB" id="5054775at2759"/>
<feature type="region of interest" description="Disordered" evidence="1">
    <location>
        <begin position="231"/>
        <end position="317"/>
    </location>
</feature>
<dbReference type="AlphaFoldDB" id="J8Q2U4"/>
<evidence type="ECO:0000259" key="2">
    <source>
        <dbReference type="Pfam" id="PF08550"/>
    </source>
</evidence>
<feature type="compositionally biased region" description="Polar residues" evidence="1">
    <location>
        <begin position="345"/>
        <end position="363"/>
    </location>
</feature>
<feature type="region of interest" description="Disordered" evidence="1">
    <location>
        <begin position="128"/>
        <end position="152"/>
    </location>
</feature>
<reference evidence="3 4" key="1">
    <citation type="journal article" date="2013" name="BMC Genomics">
        <title>High quality de novo sequencing and assembly of the Saccharomyces arboricolus genome.</title>
        <authorList>
            <person name="Liti G."/>
            <person name="Nguyen Ba A.N."/>
            <person name="Blythe M."/>
            <person name="Mueller C.A."/>
            <person name="Bergstroem A."/>
            <person name="Cubillos F.A."/>
            <person name="Dafhnis-Calas F."/>
            <person name="Khoshraftar S."/>
            <person name="Malla S."/>
            <person name="Mehta N."/>
            <person name="Siow C.C."/>
            <person name="Warringer J."/>
            <person name="Moses A.M."/>
            <person name="Louis E.J."/>
            <person name="Nieduszynski C.A."/>
        </authorList>
    </citation>
    <scope>NUCLEOTIDE SEQUENCE [LARGE SCALE GENOMIC DNA]</scope>
    <source>
        <strain evidence="4">H-6 / AS 2.3317 / CBS 10644</strain>
    </source>
</reference>